<evidence type="ECO:0000313" key="2">
    <source>
        <dbReference type="EMBL" id="MFD1104597.1"/>
    </source>
</evidence>
<dbReference type="Pfam" id="PF00271">
    <property type="entry name" value="Helicase_C"/>
    <property type="match status" value="1"/>
</dbReference>
<accession>A0ABW3P0K9</accession>
<evidence type="ECO:0000313" key="3">
    <source>
        <dbReference type="Proteomes" id="UP001597203"/>
    </source>
</evidence>
<dbReference type="SMART" id="SM00490">
    <property type="entry name" value="HELICc"/>
    <property type="match status" value="1"/>
</dbReference>
<dbReference type="InterPro" id="IPR006935">
    <property type="entry name" value="Helicase/UvrB_N"/>
</dbReference>
<dbReference type="InterPro" id="IPR001650">
    <property type="entry name" value="Helicase_C-like"/>
</dbReference>
<dbReference type="SUPFAM" id="SSF52540">
    <property type="entry name" value="P-loop containing nucleoside triphosphate hydrolases"/>
    <property type="match status" value="1"/>
</dbReference>
<keyword evidence="3" id="KW-1185">Reference proteome</keyword>
<dbReference type="EC" id="3.6.4.-" evidence="2"/>
<evidence type="ECO:0000259" key="1">
    <source>
        <dbReference type="PROSITE" id="PS51192"/>
    </source>
</evidence>
<comment type="caution">
    <text evidence="2">The sequence shown here is derived from an EMBL/GenBank/DDBJ whole genome shotgun (WGS) entry which is preliminary data.</text>
</comment>
<dbReference type="EMBL" id="JBHTLS010000106">
    <property type="protein sequence ID" value="MFD1104597.1"/>
    <property type="molecule type" value="Genomic_DNA"/>
</dbReference>
<dbReference type="GO" id="GO:0004386">
    <property type="term" value="F:helicase activity"/>
    <property type="evidence" value="ECO:0007669"/>
    <property type="project" value="UniProtKB-KW"/>
</dbReference>
<keyword evidence="2" id="KW-0378">Hydrolase</keyword>
<dbReference type="Pfam" id="PF04851">
    <property type="entry name" value="ResIII"/>
    <property type="match status" value="1"/>
</dbReference>
<dbReference type="Gene3D" id="3.40.50.300">
    <property type="entry name" value="P-loop containing nucleotide triphosphate hydrolases"/>
    <property type="match status" value="2"/>
</dbReference>
<dbReference type="PANTHER" id="PTHR47396:SF1">
    <property type="entry name" value="ATP-DEPENDENT HELICASE IRC3-RELATED"/>
    <property type="match status" value="1"/>
</dbReference>
<dbReference type="Proteomes" id="UP001597203">
    <property type="component" value="Unassembled WGS sequence"/>
</dbReference>
<dbReference type="InterPro" id="IPR050742">
    <property type="entry name" value="Helicase_Restrict-Modif_Enz"/>
</dbReference>
<keyword evidence="2" id="KW-0547">Nucleotide-binding</keyword>
<feature type="domain" description="Helicase ATP-binding" evidence="1">
    <location>
        <begin position="17"/>
        <end position="165"/>
    </location>
</feature>
<dbReference type="RefSeq" id="WP_380909984.1">
    <property type="nucleotide sequence ID" value="NZ_JBHTLS010000106.1"/>
</dbReference>
<protein>
    <submittedName>
        <fullName evidence="2">DEAD/DEAH box helicase</fullName>
        <ecNumber evidence="2">3.6.4.-</ecNumber>
    </submittedName>
</protein>
<dbReference type="InterPro" id="IPR014001">
    <property type="entry name" value="Helicase_ATP-bd"/>
</dbReference>
<dbReference type="InterPro" id="IPR027417">
    <property type="entry name" value="P-loop_NTPase"/>
</dbReference>
<dbReference type="PROSITE" id="PS51192">
    <property type="entry name" value="HELICASE_ATP_BIND_1"/>
    <property type="match status" value="1"/>
</dbReference>
<proteinExistence type="predicted"/>
<sequence length="484" mass="53898">MIPLWDHQAESVRLLRYSISAGHKRPMLKQPTGAGKTRTAAAIIESAVSRGNRVVFIVDAISLIDQTVQSFWELGIRDVGVIQASHSMTDWSKPVQVASVQTLQRRGMPDVDMAIVDEAHVRNQWLEEQFAGEKWANRPVVGLSATPWAKGLGLVYDDLIEPITMRQLIDKGMLLDFRVFAPSHPDLAGVSVTGGDYNGKQLGDRMANAGLIADIVSTWLRLGEDRPTLCYCVDRAHAKKVQQRFLDAGVPAEYIDMNTDGPERARIQGRLERGETKVVCNIATLTKGVDWKIGCIIIARPTKSKMLHVQIAGRVIRANSGYPDGLVLDHSDNMLRLGLPTDIGSMPLCTAKKGERKAERADPLPKECPSCGFLKAPKVRECPICKFVPETRSELEEEDGELVQIGGKKRVATMAEKQLWLSGLRFIQIQRKYKEGWAANQYRERFGVWPQGLSKIPTEPTPEIENYVRSKLIRFAKGKSKRAA</sequence>
<dbReference type="GO" id="GO:0016787">
    <property type="term" value="F:hydrolase activity"/>
    <property type="evidence" value="ECO:0007669"/>
    <property type="project" value="UniProtKB-KW"/>
</dbReference>
<name>A0ABW3P0K9_9SPHN</name>
<gene>
    <name evidence="2" type="ORF">ACFQ24_06890</name>
</gene>
<dbReference type="PANTHER" id="PTHR47396">
    <property type="entry name" value="TYPE I RESTRICTION ENZYME ECOKI R PROTEIN"/>
    <property type="match status" value="1"/>
</dbReference>
<organism evidence="2 3">
    <name type="scientific">Sphingobium olei</name>
    <dbReference type="NCBI Taxonomy" id="420955"/>
    <lineage>
        <taxon>Bacteria</taxon>
        <taxon>Pseudomonadati</taxon>
        <taxon>Pseudomonadota</taxon>
        <taxon>Alphaproteobacteria</taxon>
        <taxon>Sphingomonadales</taxon>
        <taxon>Sphingomonadaceae</taxon>
        <taxon>Sphingobium</taxon>
    </lineage>
</organism>
<keyword evidence="2" id="KW-0067">ATP-binding</keyword>
<dbReference type="SMART" id="SM00487">
    <property type="entry name" value="DEXDc"/>
    <property type="match status" value="1"/>
</dbReference>
<keyword evidence="2" id="KW-0347">Helicase</keyword>
<reference evidence="3" key="1">
    <citation type="journal article" date="2019" name="Int. J. Syst. Evol. Microbiol.">
        <title>The Global Catalogue of Microorganisms (GCM) 10K type strain sequencing project: providing services to taxonomists for standard genome sequencing and annotation.</title>
        <authorList>
            <consortium name="The Broad Institute Genomics Platform"/>
            <consortium name="The Broad Institute Genome Sequencing Center for Infectious Disease"/>
            <person name="Wu L."/>
            <person name="Ma J."/>
        </authorList>
    </citation>
    <scope>NUCLEOTIDE SEQUENCE [LARGE SCALE GENOMIC DNA]</scope>
    <source>
        <strain evidence="3">CCUG 54329</strain>
    </source>
</reference>